<dbReference type="PANTHER" id="PTHR30576:SF10">
    <property type="entry name" value="SLL5057 PROTEIN"/>
    <property type="match status" value="1"/>
</dbReference>
<organism evidence="9 10">
    <name type="scientific">Actinomycetospora aeridis</name>
    <dbReference type="NCBI Taxonomy" id="3129231"/>
    <lineage>
        <taxon>Bacteria</taxon>
        <taxon>Bacillati</taxon>
        <taxon>Actinomycetota</taxon>
        <taxon>Actinomycetes</taxon>
        <taxon>Pseudonocardiales</taxon>
        <taxon>Pseudonocardiaceae</taxon>
        <taxon>Actinomycetospora</taxon>
    </lineage>
</organism>
<evidence type="ECO:0000256" key="3">
    <source>
        <dbReference type="ARBA" id="ARBA00022679"/>
    </source>
</evidence>
<dbReference type="GO" id="GO:0016740">
    <property type="term" value="F:transferase activity"/>
    <property type="evidence" value="ECO:0007669"/>
    <property type="project" value="UniProtKB-KW"/>
</dbReference>
<gene>
    <name evidence="9" type="ORF">WCD41_16055</name>
</gene>
<dbReference type="InterPro" id="IPR003362">
    <property type="entry name" value="Bact_transf"/>
</dbReference>
<comment type="similarity">
    <text evidence="2">Belongs to the bacterial sugar transferase family.</text>
</comment>
<dbReference type="Pfam" id="PF13727">
    <property type="entry name" value="CoA_binding_3"/>
    <property type="match status" value="1"/>
</dbReference>
<keyword evidence="6 7" id="KW-0472">Membrane</keyword>
<keyword evidence="4 7" id="KW-0812">Transmembrane</keyword>
<feature type="transmembrane region" description="Helical" evidence="7">
    <location>
        <begin position="96"/>
        <end position="113"/>
    </location>
</feature>
<feature type="transmembrane region" description="Helical" evidence="7">
    <location>
        <begin position="295"/>
        <end position="315"/>
    </location>
</feature>
<dbReference type="EMBL" id="JBBEGL010000004">
    <property type="protein sequence ID" value="MEJ2887975.1"/>
    <property type="molecule type" value="Genomic_DNA"/>
</dbReference>
<evidence type="ECO:0000256" key="6">
    <source>
        <dbReference type="ARBA" id="ARBA00023136"/>
    </source>
</evidence>
<proteinExistence type="inferred from homology"/>
<keyword evidence="5 7" id="KW-1133">Transmembrane helix</keyword>
<evidence type="ECO:0000256" key="1">
    <source>
        <dbReference type="ARBA" id="ARBA00004141"/>
    </source>
</evidence>
<evidence type="ECO:0000259" key="8">
    <source>
        <dbReference type="Pfam" id="PF02397"/>
    </source>
</evidence>
<feature type="transmembrane region" description="Helical" evidence="7">
    <location>
        <begin position="119"/>
        <end position="138"/>
    </location>
</feature>
<dbReference type="RefSeq" id="WP_337714466.1">
    <property type="nucleotide sequence ID" value="NZ_JBBEGL010000004.1"/>
</dbReference>
<dbReference type="EC" id="2.7.8.-" evidence="9"/>
<reference evidence="9 10" key="1">
    <citation type="submission" date="2024-03" db="EMBL/GenBank/DDBJ databases">
        <title>Actinomycetospora sp. OC33-EN06, a novel actinomycete isolated from wild orchid (Aerides multiflora).</title>
        <authorList>
            <person name="Suriyachadkun C."/>
        </authorList>
    </citation>
    <scope>NUCLEOTIDE SEQUENCE [LARGE SCALE GENOMIC DNA]</scope>
    <source>
        <strain evidence="9 10">OC33-EN06</strain>
    </source>
</reference>
<comment type="caution">
    <text evidence="9">The sequence shown here is derived from an EMBL/GenBank/DDBJ whole genome shotgun (WGS) entry which is preliminary data.</text>
</comment>
<dbReference type="Proteomes" id="UP001370100">
    <property type="component" value="Unassembled WGS sequence"/>
</dbReference>
<evidence type="ECO:0000256" key="2">
    <source>
        <dbReference type="ARBA" id="ARBA00006464"/>
    </source>
</evidence>
<evidence type="ECO:0000313" key="10">
    <source>
        <dbReference type="Proteomes" id="UP001370100"/>
    </source>
</evidence>
<accession>A0ABU8N6E7</accession>
<keyword evidence="3 9" id="KW-0808">Transferase</keyword>
<comment type="subcellular location">
    <subcellularLocation>
        <location evidence="1">Membrane</location>
        <topology evidence="1">Multi-pass membrane protein</topology>
    </subcellularLocation>
</comment>
<evidence type="ECO:0000313" key="9">
    <source>
        <dbReference type="EMBL" id="MEJ2887975.1"/>
    </source>
</evidence>
<name>A0ABU8N6E7_9PSEU</name>
<keyword evidence="10" id="KW-1185">Reference proteome</keyword>
<feature type="transmembrane region" description="Helical" evidence="7">
    <location>
        <begin position="56"/>
        <end position="75"/>
    </location>
</feature>
<dbReference type="InterPro" id="IPR017475">
    <property type="entry name" value="EPS_sugar_tfrase"/>
</dbReference>
<dbReference type="NCBIfam" id="TIGR03025">
    <property type="entry name" value="EPS_sugtrans"/>
    <property type="match status" value="1"/>
</dbReference>
<dbReference type="Pfam" id="PF02397">
    <property type="entry name" value="Bac_transf"/>
    <property type="match status" value="1"/>
</dbReference>
<evidence type="ECO:0000256" key="4">
    <source>
        <dbReference type="ARBA" id="ARBA00022692"/>
    </source>
</evidence>
<protein>
    <submittedName>
        <fullName evidence="9">Sugar transferase</fullName>
        <ecNumber evidence="9">2.7.8.-</ecNumber>
    </submittedName>
</protein>
<feature type="domain" description="Bacterial sugar transferase" evidence="8">
    <location>
        <begin position="289"/>
        <end position="475"/>
    </location>
</feature>
<evidence type="ECO:0000256" key="5">
    <source>
        <dbReference type="ARBA" id="ARBA00022989"/>
    </source>
</evidence>
<dbReference type="PANTHER" id="PTHR30576">
    <property type="entry name" value="COLANIC BIOSYNTHESIS UDP-GLUCOSE LIPID CARRIER TRANSFERASE"/>
    <property type="match status" value="1"/>
</dbReference>
<evidence type="ECO:0000256" key="7">
    <source>
        <dbReference type="SAM" id="Phobius"/>
    </source>
</evidence>
<feature type="transmembrane region" description="Helical" evidence="7">
    <location>
        <begin position="30"/>
        <end position="50"/>
    </location>
</feature>
<sequence length="481" mass="51642">MPAPRAAEVLSPSVTAPASSRRWQRRLVKVVVATDLVVIATVATIAGIIGDWGFGPALRLNIVAAVLVLAGLVAFRAWDRGVLGQGAEEFNRVLRGTVVASVLLALAGMALKAEAVRPWIFGVIPATAAALLLGRYAVRRVLHRARQDARCMSSVLVVGSENAIGDLVARTRRVPHHGWTVTAACTSTGTAGEGRTDIAGVPVVGDLDDVARHVRELGIDVVAVAPTPGWTPKRLHSLAWDLEGAGVELVVDPGLMEVTGPRLHVAPVDGLPLLRLTEPRWGGPARIAKNMVDRLAAAAMVLVFSPLFLVLAVLIRQDGGPVFYRQERVGRGGRTFRMIKFRSMVVNADQQVAQLAAANEGSGPLFKMKRDPRITRIGGVLRRLSLDELPQLFNVIGGSMSLVGPRPALQREVATYTEDALRKLVVRPGLTGLWQVSGRSDLTWEESVRLDLRYVENWSPALDASILWKTVGAIVGGRGAY</sequence>